<proteinExistence type="inferred from homology"/>
<dbReference type="InterPro" id="IPR004839">
    <property type="entry name" value="Aminotransferase_I/II_large"/>
</dbReference>
<dbReference type="InterPro" id="IPR015424">
    <property type="entry name" value="PyrdxlP-dep_Trfase"/>
</dbReference>
<name>A0A933GMT1_UNCTE</name>
<reference evidence="8" key="1">
    <citation type="submission" date="2020-07" db="EMBL/GenBank/DDBJ databases">
        <title>Huge and variable diversity of episymbiotic CPR bacteria and DPANN archaea in groundwater ecosystems.</title>
        <authorList>
            <person name="He C.Y."/>
            <person name="Keren R."/>
            <person name="Whittaker M."/>
            <person name="Farag I.F."/>
            <person name="Doudna J."/>
            <person name="Cate J.H.D."/>
            <person name="Banfield J.F."/>
        </authorList>
    </citation>
    <scope>NUCLEOTIDE SEQUENCE</scope>
    <source>
        <strain evidence="8">NC_groundwater_1482_Ag_S-0.65um_47_24</strain>
    </source>
</reference>
<keyword evidence="4 6" id="KW-0808">Transferase</keyword>
<dbReference type="PROSITE" id="PS00105">
    <property type="entry name" value="AA_TRANSFER_CLASS_1"/>
    <property type="match status" value="1"/>
</dbReference>
<accession>A0A933GMT1</accession>
<dbReference type="PANTHER" id="PTHR46383:SF2">
    <property type="entry name" value="AMINOTRANSFERASE"/>
    <property type="match status" value="1"/>
</dbReference>
<evidence type="ECO:0000256" key="2">
    <source>
        <dbReference type="ARBA" id="ARBA00007441"/>
    </source>
</evidence>
<dbReference type="SUPFAM" id="SSF53383">
    <property type="entry name" value="PLP-dependent transferases"/>
    <property type="match status" value="1"/>
</dbReference>
<comment type="similarity">
    <text evidence="2 6">Belongs to the class-I pyridoxal-phosphate-dependent aminotransferase family.</text>
</comment>
<comment type="caution">
    <text evidence="8">The sequence shown here is derived from an EMBL/GenBank/DDBJ whole genome shotgun (WGS) entry which is preliminary data.</text>
</comment>
<dbReference type="PANTHER" id="PTHR46383">
    <property type="entry name" value="ASPARTATE AMINOTRANSFERASE"/>
    <property type="match status" value="1"/>
</dbReference>
<dbReference type="GO" id="GO:0030170">
    <property type="term" value="F:pyridoxal phosphate binding"/>
    <property type="evidence" value="ECO:0007669"/>
    <property type="project" value="InterPro"/>
</dbReference>
<feature type="domain" description="Aminotransferase class I/classII large" evidence="7">
    <location>
        <begin position="30"/>
        <end position="372"/>
    </location>
</feature>
<evidence type="ECO:0000256" key="6">
    <source>
        <dbReference type="RuleBase" id="RU000481"/>
    </source>
</evidence>
<evidence type="ECO:0000313" key="9">
    <source>
        <dbReference type="Proteomes" id="UP000772181"/>
    </source>
</evidence>
<evidence type="ECO:0000256" key="5">
    <source>
        <dbReference type="ARBA" id="ARBA00022898"/>
    </source>
</evidence>
<dbReference type="InterPro" id="IPR015421">
    <property type="entry name" value="PyrdxlP-dep_Trfase_major"/>
</dbReference>
<dbReference type="GO" id="GO:0006520">
    <property type="term" value="P:amino acid metabolic process"/>
    <property type="evidence" value="ECO:0007669"/>
    <property type="project" value="InterPro"/>
</dbReference>
<dbReference type="EMBL" id="JACQWF010000394">
    <property type="protein sequence ID" value="MBI4596502.1"/>
    <property type="molecule type" value="Genomic_DNA"/>
</dbReference>
<evidence type="ECO:0000256" key="3">
    <source>
        <dbReference type="ARBA" id="ARBA00022576"/>
    </source>
</evidence>
<keyword evidence="5" id="KW-0663">Pyridoxal phosphate</keyword>
<dbReference type="GO" id="GO:0008483">
    <property type="term" value="F:transaminase activity"/>
    <property type="evidence" value="ECO:0007669"/>
    <property type="project" value="UniProtKB-KW"/>
</dbReference>
<evidence type="ECO:0000259" key="7">
    <source>
        <dbReference type="Pfam" id="PF00155"/>
    </source>
</evidence>
<dbReference type="Pfam" id="PF00155">
    <property type="entry name" value="Aminotran_1_2"/>
    <property type="match status" value="1"/>
</dbReference>
<keyword evidence="3 6" id="KW-0032">Aminotransferase</keyword>
<evidence type="ECO:0000256" key="4">
    <source>
        <dbReference type="ARBA" id="ARBA00022679"/>
    </source>
</evidence>
<dbReference type="InterPro" id="IPR004838">
    <property type="entry name" value="NHTrfase_class1_PyrdxlP-BS"/>
</dbReference>
<dbReference type="InterPro" id="IPR050596">
    <property type="entry name" value="AspAT/PAT-like"/>
</dbReference>
<dbReference type="EC" id="2.6.1.-" evidence="6"/>
<dbReference type="Proteomes" id="UP000772181">
    <property type="component" value="Unassembled WGS sequence"/>
</dbReference>
<evidence type="ECO:0000313" key="8">
    <source>
        <dbReference type="EMBL" id="MBI4596502.1"/>
    </source>
</evidence>
<dbReference type="CDD" id="cd00609">
    <property type="entry name" value="AAT_like"/>
    <property type="match status" value="1"/>
</dbReference>
<gene>
    <name evidence="8" type="ORF">HY730_09030</name>
</gene>
<protein>
    <recommendedName>
        <fullName evidence="6">Aminotransferase</fullName>
        <ecNumber evidence="6">2.6.1.-</ecNumber>
    </recommendedName>
</protein>
<organism evidence="8 9">
    <name type="scientific">Tectimicrobiota bacterium</name>
    <dbReference type="NCBI Taxonomy" id="2528274"/>
    <lineage>
        <taxon>Bacteria</taxon>
        <taxon>Pseudomonadati</taxon>
        <taxon>Nitrospinota/Tectimicrobiota group</taxon>
        <taxon>Candidatus Tectimicrobiota</taxon>
    </lineage>
</organism>
<comment type="cofactor">
    <cofactor evidence="1 6">
        <name>pyridoxal 5'-phosphate</name>
        <dbReference type="ChEBI" id="CHEBI:597326"/>
    </cofactor>
</comment>
<dbReference type="AlphaFoldDB" id="A0A933GMT1"/>
<sequence length="389" mass="43950">MISQRANRIKSFMAMDVMERAMALEKKGQEIIHLEIGEPDFETPLCIKEAAQKALVEGKTGYTHSLGIIELREAIAEFYLEKYGVSISPEQILITSGTSQAMLMVYGALVSAGDEVIMSNPHYPCYPNFVQYYEGIPKYINVYEEDGFQYRLEDVKTCIGEKTKAMVINSPSNPTGHVLSAELIESLAELPLLLISDEIYHGLVYEGKEHSVLEYTGKSFVFNGFSKLYAMTGWRLGYLIAPREYIRTLQVMHQNFMISANAFVQWAGLAALQYAQADVAAMVLEYNRRRRFMLKRLKEIGFGVRKEPVGAFYILANARSFTSNSYNFAFELLENAGVAVTPGIDFGSNAEGYLRFTYANSLERIAKAMDRLEVYLNERSKGRCSDLER</sequence>
<dbReference type="Gene3D" id="3.40.640.10">
    <property type="entry name" value="Type I PLP-dependent aspartate aminotransferase-like (Major domain)"/>
    <property type="match status" value="1"/>
</dbReference>
<evidence type="ECO:0000256" key="1">
    <source>
        <dbReference type="ARBA" id="ARBA00001933"/>
    </source>
</evidence>